<evidence type="ECO:0000256" key="10">
    <source>
        <dbReference type="SAM" id="Phobius"/>
    </source>
</evidence>
<evidence type="ECO:0000256" key="7">
    <source>
        <dbReference type="ARBA" id="ARBA00022989"/>
    </source>
</evidence>
<reference evidence="13" key="2">
    <citation type="submission" date="2025-08" db="UniProtKB">
        <authorList>
            <consortium name="Ensembl"/>
        </authorList>
    </citation>
    <scope>IDENTIFICATION</scope>
    <source>
        <strain evidence="13">Hd-rR</strain>
    </source>
</reference>
<dbReference type="Ensembl" id="ENSORLT00000027421.1">
    <property type="protein sequence ID" value="ENSORLP00000034353.1"/>
    <property type="gene ID" value="ENSORLG00000004341.2"/>
</dbReference>
<evidence type="ECO:0000256" key="3">
    <source>
        <dbReference type="ARBA" id="ARBA00022546"/>
    </source>
</evidence>
<evidence type="ECO:0000313" key="14">
    <source>
        <dbReference type="Proteomes" id="UP000001038"/>
    </source>
</evidence>
<sequence>MRVMMSWTRPCPGPDWIRSLLCLTLLLWTRRVTGLSDFSNYLSRILTSHSAHACDGTPLRLHCPRHSTISIQSAFYGSGEVWPCRVEPPLRHHNHSCAAFTALQKLLSECQSHRDCQLPVNHLLFGKDPCPGTTKYLHVEYKCKPAEHKRLLVCEGETMLLHCKPPRVLNIYAAVYGRRLGQTDTCPSHLSRPPPFAKSIRRGGNIVLLSSQTLECLNHEALHKVSKSCYGKQKCAVTVGNQTFRDPCFPGTRKYLTVLYSCVPQTLLKEADPSFLSSTTFPTTTKDLEDPGGAMMSNSLLTYTYIREHPEMAALLFTSSVCIGLLFTLLVLSVRVTCRGRQLRGHPVTTNKPGSQAVSCEDHEEDDGAEKEDDTVTEGSLLSAAERTAIYGWEDVTYVSEAAEMAERIERREMIIQEIWMNSYLNGSSC</sequence>
<feature type="compositionally biased region" description="Polar residues" evidence="9">
    <location>
        <begin position="348"/>
        <end position="358"/>
    </location>
</feature>
<keyword evidence="4 10" id="KW-0812">Transmembrane</keyword>
<dbReference type="CTD" id="59271"/>
<dbReference type="FunFam" id="2.60.120.740:FF:000003">
    <property type="entry name" value="Protein eva-1 homolog C"/>
    <property type="match status" value="1"/>
</dbReference>
<feature type="chain" id="PRO_5017350264" description="SUEL-type lectin domain-containing protein" evidence="11">
    <location>
        <begin position="35"/>
        <end position="430"/>
    </location>
</feature>
<feature type="transmembrane region" description="Helical" evidence="10">
    <location>
        <begin position="312"/>
        <end position="334"/>
    </location>
</feature>
<reference evidence="13 14" key="1">
    <citation type="journal article" date="2007" name="Nature">
        <title>The medaka draft genome and insights into vertebrate genome evolution.</title>
        <authorList>
            <person name="Kasahara M."/>
            <person name="Naruse K."/>
            <person name="Sasaki S."/>
            <person name="Nakatani Y."/>
            <person name="Qu W."/>
            <person name="Ahsan B."/>
            <person name="Yamada T."/>
            <person name="Nagayasu Y."/>
            <person name="Doi K."/>
            <person name="Kasai Y."/>
            <person name="Jindo T."/>
            <person name="Kobayashi D."/>
            <person name="Shimada A."/>
            <person name="Toyoda A."/>
            <person name="Kuroki Y."/>
            <person name="Fujiyama A."/>
            <person name="Sasaki T."/>
            <person name="Shimizu A."/>
            <person name="Asakawa S."/>
            <person name="Shimizu N."/>
            <person name="Hashimoto S."/>
            <person name="Yang J."/>
            <person name="Lee Y."/>
            <person name="Matsushima K."/>
            <person name="Sugano S."/>
            <person name="Sakaizumi M."/>
            <person name="Narita T."/>
            <person name="Ohishi K."/>
            <person name="Haga S."/>
            <person name="Ohta F."/>
            <person name="Nomoto H."/>
            <person name="Nogata K."/>
            <person name="Morishita T."/>
            <person name="Endo T."/>
            <person name="Shin-I T."/>
            <person name="Takeda H."/>
            <person name="Morishita S."/>
            <person name="Kohara Y."/>
        </authorList>
    </citation>
    <scope>NUCLEOTIDE SEQUENCE [LARGE SCALE GENOMIC DNA]</scope>
    <source>
        <strain evidence="13 14">Hd-rR</strain>
    </source>
</reference>
<dbReference type="InterPro" id="IPR000922">
    <property type="entry name" value="Lectin_gal-bd_dom"/>
</dbReference>
<evidence type="ECO:0000256" key="11">
    <source>
        <dbReference type="SAM" id="SignalP"/>
    </source>
</evidence>
<dbReference type="RefSeq" id="XP_020564462.1">
    <property type="nucleotide sequence ID" value="XM_020708803.2"/>
</dbReference>
<dbReference type="GO" id="GO:0016020">
    <property type="term" value="C:membrane"/>
    <property type="evidence" value="ECO:0007669"/>
    <property type="project" value="UniProtKB-SubCell"/>
</dbReference>
<keyword evidence="14" id="KW-1185">Reference proteome</keyword>
<dbReference type="GO" id="GO:0030246">
    <property type="term" value="F:carbohydrate binding"/>
    <property type="evidence" value="ECO:0007669"/>
    <property type="project" value="UniProtKB-KW"/>
</dbReference>
<name>A0A3B3HSQ8_ORYLA</name>
<gene>
    <name evidence="13" type="primary">eva1c</name>
</gene>
<evidence type="ECO:0000256" key="6">
    <source>
        <dbReference type="ARBA" id="ARBA00022737"/>
    </source>
</evidence>
<dbReference type="PROSITE" id="PS50228">
    <property type="entry name" value="SUEL_LECTIN"/>
    <property type="match status" value="2"/>
</dbReference>
<keyword evidence="7 10" id="KW-1133">Transmembrane helix</keyword>
<comment type="similarity">
    <text evidence="2">Belongs to the EVA1 family.</text>
</comment>
<keyword evidence="3" id="KW-0348">Hemagglutinin</keyword>
<dbReference type="GeneTree" id="ENSGT00940000163305"/>
<feature type="domain" description="SUEL-type lectin" evidence="12">
    <location>
        <begin position="153"/>
        <end position="263"/>
    </location>
</feature>
<dbReference type="CDD" id="cd22829">
    <property type="entry name" value="Gal_Rha_Lectin_EVA1_EVA1C_rpt2"/>
    <property type="match status" value="1"/>
</dbReference>
<feature type="signal peptide" evidence="11">
    <location>
        <begin position="1"/>
        <end position="34"/>
    </location>
</feature>
<dbReference type="Pfam" id="PF02140">
    <property type="entry name" value="SUEL_Lectin"/>
    <property type="match status" value="2"/>
</dbReference>
<dbReference type="InParanoid" id="A0A3B3HSQ8"/>
<accession>A0A3B3HSQ8</accession>
<evidence type="ECO:0000256" key="1">
    <source>
        <dbReference type="ARBA" id="ARBA00004167"/>
    </source>
</evidence>
<dbReference type="Gene3D" id="2.60.120.740">
    <property type="match status" value="2"/>
</dbReference>
<dbReference type="AlphaFoldDB" id="A0A3B3HSQ8"/>
<dbReference type="Proteomes" id="UP000001038">
    <property type="component" value="Chromosome 14"/>
</dbReference>
<dbReference type="InterPro" id="IPR043159">
    <property type="entry name" value="Lectin_gal-bd_sf"/>
</dbReference>
<keyword evidence="8 10" id="KW-0472">Membrane</keyword>
<dbReference type="InterPro" id="IPR039500">
    <property type="entry name" value="EVA1_dom"/>
</dbReference>
<keyword evidence="6" id="KW-0677">Repeat</keyword>
<comment type="subcellular location">
    <subcellularLocation>
        <location evidence="1">Membrane</location>
        <topology evidence="1">Single-pass membrane protein</topology>
    </subcellularLocation>
</comment>
<dbReference type="Bgee" id="ENSORLG00000004341">
    <property type="expression patterns" value="Expressed in heart and 12 other cell types or tissues"/>
</dbReference>
<proteinExistence type="inferred from homology"/>
<evidence type="ECO:0000256" key="4">
    <source>
        <dbReference type="ARBA" id="ARBA00022692"/>
    </source>
</evidence>
<evidence type="ECO:0000256" key="5">
    <source>
        <dbReference type="ARBA" id="ARBA00022734"/>
    </source>
</evidence>
<evidence type="ECO:0000256" key="2">
    <source>
        <dbReference type="ARBA" id="ARBA00006023"/>
    </source>
</evidence>
<dbReference type="PANTHER" id="PTHR46780">
    <property type="entry name" value="PROTEIN EVA-1"/>
    <property type="match status" value="1"/>
</dbReference>
<keyword evidence="5" id="KW-0430">Lectin</keyword>
<keyword evidence="11" id="KW-0732">Signal</keyword>
<feature type="compositionally biased region" description="Acidic residues" evidence="9">
    <location>
        <begin position="362"/>
        <end position="376"/>
    </location>
</feature>
<organism evidence="13 14">
    <name type="scientific">Oryzias latipes</name>
    <name type="common">Japanese rice fish</name>
    <name type="synonym">Japanese killifish</name>
    <dbReference type="NCBI Taxonomy" id="8090"/>
    <lineage>
        <taxon>Eukaryota</taxon>
        <taxon>Metazoa</taxon>
        <taxon>Chordata</taxon>
        <taxon>Craniata</taxon>
        <taxon>Vertebrata</taxon>
        <taxon>Euteleostomi</taxon>
        <taxon>Actinopterygii</taxon>
        <taxon>Neopterygii</taxon>
        <taxon>Teleostei</taxon>
        <taxon>Neoteleostei</taxon>
        <taxon>Acanthomorphata</taxon>
        <taxon>Ovalentaria</taxon>
        <taxon>Atherinomorphae</taxon>
        <taxon>Beloniformes</taxon>
        <taxon>Adrianichthyidae</taxon>
        <taxon>Oryziinae</taxon>
        <taxon>Oryzias</taxon>
    </lineage>
</organism>
<evidence type="ECO:0000259" key="12">
    <source>
        <dbReference type="PROSITE" id="PS50228"/>
    </source>
</evidence>
<dbReference type="CDD" id="cd22828">
    <property type="entry name" value="Gal_Rha_Lectin_EVA1_EVA1C_rpt1"/>
    <property type="match status" value="1"/>
</dbReference>
<protein>
    <recommendedName>
        <fullName evidence="12">SUEL-type lectin domain-containing protein</fullName>
    </recommendedName>
</protein>
<reference evidence="13" key="3">
    <citation type="submission" date="2025-09" db="UniProtKB">
        <authorList>
            <consortium name="Ensembl"/>
        </authorList>
    </citation>
    <scope>IDENTIFICATION</scope>
    <source>
        <strain evidence="13">Hd-rR</strain>
    </source>
</reference>
<dbReference type="GeneID" id="101172352"/>
<evidence type="ECO:0000256" key="8">
    <source>
        <dbReference type="ARBA" id="ARBA00023136"/>
    </source>
</evidence>
<evidence type="ECO:0000256" key="9">
    <source>
        <dbReference type="SAM" id="MobiDB-lite"/>
    </source>
</evidence>
<dbReference type="Pfam" id="PF14851">
    <property type="entry name" value="FAM176"/>
    <property type="match status" value="1"/>
</dbReference>
<evidence type="ECO:0000313" key="13">
    <source>
        <dbReference type="Ensembl" id="ENSORLP00000034353.1"/>
    </source>
</evidence>
<dbReference type="GO" id="GO:0008201">
    <property type="term" value="F:heparin binding"/>
    <property type="evidence" value="ECO:0000318"/>
    <property type="project" value="GO_Central"/>
</dbReference>
<feature type="domain" description="SUEL-type lectin" evidence="12">
    <location>
        <begin position="53"/>
        <end position="144"/>
    </location>
</feature>
<feature type="region of interest" description="Disordered" evidence="9">
    <location>
        <begin position="347"/>
        <end position="378"/>
    </location>
</feature>